<name>A0A069AUK1_CLODI</name>
<dbReference type="PANTHER" id="PTHR36999">
    <property type="entry name" value="ISOCITRATE DEHYDROGENASE [NADP]"/>
    <property type="match status" value="1"/>
</dbReference>
<comment type="similarity">
    <text evidence="10">Belongs to the monomeric-type IDH family.</text>
</comment>
<keyword evidence="3" id="KW-0329">Glyoxylate bypass</keyword>
<evidence type="ECO:0000256" key="10">
    <source>
        <dbReference type="ARBA" id="ARBA00046318"/>
    </source>
</evidence>
<evidence type="ECO:0000256" key="2">
    <source>
        <dbReference type="ARBA" id="ARBA00013013"/>
    </source>
</evidence>
<dbReference type="SUPFAM" id="SSF53659">
    <property type="entry name" value="Isocitrate/Isopropylmalate dehydrogenase-like"/>
    <property type="match status" value="1"/>
</dbReference>
<comment type="catalytic activity">
    <reaction evidence="9">
        <text>D-threo-isocitrate + NADP(+) = 2-oxoglutarate + CO2 + NADPH</text>
        <dbReference type="Rhea" id="RHEA:19629"/>
        <dbReference type="ChEBI" id="CHEBI:15562"/>
        <dbReference type="ChEBI" id="CHEBI:16526"/>
        <dbReference type="ChEBI" id="CHEBI:16810"/>
        <dbReference type="ChEBI" id="CHEBI:57783"/>
        <dbReference type="ChEBI" id="CHEBI:58349"/>
        <dbReference type="EC" id="1.1.1.42"/>
    </reaction>
</comment>
<dbReference type="GO" id="GO:0006099">
    <property type="term" value="P:tricarboxylic acid cycle"/>
    <property type="evidence" value="ECO:0007669"/>
    <property type="project" value="UniProtKB-KW"/>
</dbReference>
<keyword evidence="6" id="KW-0460">Magnesium</keyword>
<keyword evidence="4" id="KW-0816">Tricarboxylic acid cycle</keyword>
<evidence type="ECO:0000256" key="9">
    <source>
        <dbReference type="ARBA" id="ARBA00023554"/>
    </source>
</evidence>
<keyword evidence="5" id="KW-0479">Metal-binding</keyword>
<dbReference type="GO" id="GO:0004450">
    <property type="term" value="F:isocitrate dehydrogenase (NADP+) activity"/>
    <property type="evidence" value="ECO:0007669"/>
    <property type="project" value="UniProtKB-EC"/>
</dbReference>
<dbReference type="AlphaFoldDB" id="A0A069AUK1"/>
<dbReference type="GO" id="GO:0046872">
    <property type="term" value="F:metal ion binding"/>
    <property type="evidence" value="ECO:0007669"/>
    <property type="project" value="UniProtKB-KW"/>
</dbReference>
<keyword evidence="7" id="KW-0521">NADP</keyword>
<protein>
    <recommendedName>
        <fullName evidence="2">isocitrate dehydrogenase (NADP(+))</fullName>
        <ecNumber evidence="2">1.1.1.42</ecNumber>
    </recommendedName>
</protein>
<evidence type="ECO:0000256" key="7">
    <source>
        <dbReference type="ARBA" id="ARBA00022857"/>
    </source>
</evidence>
<organism evidence="11">
    <name type="scientific">Clostridioides difficile</name>
    <name type="common">Peptoclostridium difficile</name>
    <dbReference type="NCBI Taxonomy" id="1496"/>
    <lineage>
        <taxon>Bacteria</taxon>
        <taxon>Bacillati</taxon>
        <taxon>Bacillota</taxon>
        <taxon>Clostridia</taxon>
        <taxon>Peptostreptococcales</taxon>
        <taxon>Peptostreptococcaceae</taxon>
        <taxon>Clostridioides</taxon>
    </lineage>
</organism>
<comment type="cofactor">
    <cofactor evidence="1">
        <name>Mg(2+)</name>
        <dbReference type="ChEBI" id="CHEBI:18420"/>
    </cofactor>
</comment>
<evidence type="ECO:0000256" key="6">
    <source>
        <dbReference type="ARBA" id="ARBA00022842"/>
    </source>
</evidence>
<reference evidence="11" key="1">
    <citation type="submission" date="2014-07" db="EMBL/GenBank/DDBJ databases">
        <authorList>
            <person name="Monot Marc"/>
        </authorList>
    </citation>
    <scope>NUCLEOTIDE SEQUENCE</scope>
    <source>
        <strain evidence="11">7032989</strain>
    </source>
</reference>
<proteinExistence type="inferred from homology"/>
<sequence>MAAFPEYLTEAQRVPDALAELGELVKQPDANVIKLPNISASVPQLTAAIKELQSKGFAVPDYPADPQTDEEKAVRERYDRIKRQRGKPCPA</sequence>
<evidence type="ECO:0000256" key="3">
    <source>
        <dbReference type="ARBA" id="ARBA00022435"/>
    </source>
</evidence>
<evidence type="ECO:0000256" key="1">
    <source>
        <dbReference type="ARBA" id="ARBA00001946"/>
    </source>
</evidence>
<keyword evidence="8" id="KW-0560">Oxidoreductase</keyword>
<dbReference type="GO" id="GO:0006097">
    <property type="term" value="P:glyoxylate cycle"/>
    <property type="evidence" value="ECO:0007669"/>
    <property type="project" value="UniProtKB-KW"/>
</dbReference>
<dbReference type="EMBL" id="LK933120">
    <property type="protein sequence ID" value="CDT35976.1"/>
    <property type="molecule type" value="Genomic_DNA"/>
</dbReference>
<evidence type="ECO:0000256" key="8">
    <source>
        <dbReference type="ARBA" id="ARBA00023002"/>
    </source>
</evidence>
<gene>
    <name evidence="11" type="ORF">BN1095_4430001</name>
</gene>
<dbReference type="Pfam" id="PF03971">
    <property type="entry name" value="IDH"/>
    <property type="match status" value="1"/>
</dbReference>
<evidence type="ECO:0000256" key="4">
    <source>
        <dbReference type="ARBA" id="ARBA00022532"/>
    </source>
</evidence>
<dbReference type="EC" id="1.1.1.42" evidence="2"/>
<accession>A0A069AUK1</accession>
<dbReference type="InterPro" id="IPR004436">
    <property type="entry name" value="Isocitrate_DH_NADP_mono"/>
</dbReference>
<evidence type="ECO:0000313" key="11">
    <source>
        <dbReference type="EMBL" id="CDT35976.1"/>
    </source>
</evidence>
<evidence type="ECO:0000256" key="5">
    <source>
        <dbReference type="ARBA" id="ARBA00022723"/>
    </source>
</evidence>
<dbReference type="PANTHER" id="PTHR36999:SF1">
    <property type="entry name" value="ISOCITRATE DEHYDROGENASE (NADP(+))"/>
    <property type="match status" value="1"/>
</dbReference>